<accession>A0AAD3TI73</accession>
<reference evidence="1" key="1">
    <citation type="submission" date="2023-05" db="EMBL/GenBank/DDBJ databases">
        <title>Nepenthes gracilis genome sequencing.</title>
        <authorList>
            <person name="Fukushima K."/>
        </authorList>
    </citation>
    <scope>NUCLEOTIDE SEQUENCE</scope>
    <source>
        <strain evidence="1">SING2019-196</strain>
    </source>
</reference>
<keyword evidence="2" id="KW-1185">Reference proteome</keyword>
<sequence length="77" mass="8201">MRKKQQIGTATSSSNRAAANWSVEQANLGRSANFVTHQLNLGSVAYQAFSRNANHQHTALAAKQATPVDVAHQTAIG</sequence>
<protein>
    <submittedName>
        <fullName evidence="1">Uncharacterized protein</fullName>
    </submittedName>
</protein>
<organism evidence="1 2">
    <name type="scientific">Nepenthes gracilis</name>
    <name type="common">Slender pitcher plant</name>
    <dbReference type="NCBI Taxonomy" id="150966"/>
    <lineage>
        <taxon>Eukaryota</taxon>
        <taxon>Viridiplantae</taxon>
        <taxon>Streptophyta</taxon>
        <taxon>Embryophyta</taxon>
        <taxon>Tracheophyta</taxon>
        <taxon>Spermatophyta</taxon>
        <taxon>Magnoliopsida</taxon>
        <taxon>eudicotyledons</taxon>
        <taxon>Gunneridae</taxon>
        <taxon>Pentapetalae</taxon>
        <taxon>Caryophyllales</taxon>
        <taxon>Nepenthaceae</taxon>
        <taxon>Nepenthes</taxon>
    </lineage>
</organism>
<evidence type="ECO:0000313" key="1">
    <source>
        <dbReference type="EMBL" id="GMH29468.1"/>
    </source>
</evidence>
<name>A0AAD3TI73_NEPGR</name>
<comment type="caution">
    <text evidence="1">The sequence shown here is derived from an EMBL/GenBank/DDBJ whole genome shotgun (WGS) entry which is preliminary data.</text>
</comment>
<dbReference type="AlphaFoldDB" id="A0AAD3TI73"/>
<gene>
    <name evidence="1" type="ORF">Nepgr_031311</name>
</gene>
<dbReference type="Proteomes" id="UP001279734">
    <property type="component" value="Unassembled WGS sequence"/>
</dbReference>
<evidence type="ECO:0000313" key="2">
    <source>
        <dbReference type="Proteomes" id="UP001279734"/>
    </source>
</evidence>
<proteinExistence type="predicted"/>
<dbReference type="EMBL" id="BSYO01000036">
    <property type="protein sequence ID" value="GMH29468.1"/>
    <property type="molecule type" value="Genomic_DNA"/>
</dbReference>